<reference evidence="10" key="1">
    <citation type="journal article" date="2017" name="Nat. Commun.">
        <title>The North American bullfrog draft genome provides insight into hormonal regulation of long noncoding RNA.</title>
        <authorList>
            <person name="Hammond S.A."/>
            <person name="Warren R.L."/>
            <person name="Vandervalk B.P."/>
            <person name="Kucuk E."/>
            <person name="Khan H."/>
            <person name="Gibb E.A."/>
            <person name="Pandoh P."/>
            <person name="Kirk H."/>
            <person name="Zhao Y."/>
            <person name="Jones M."/>
            <person name="Mungall A.J."/>
            <person name="Coope R."/>
            <person name="Pleasance S."/>
            <person name="Moore R.A."/>
            <person name="Holt R.A."/>
            <person name="Round J.M."/>
            <person name="Ohora S."/>
            <person name="Walle B.V."/>
            <person name="Veldhoen N."/>
            <person name="Helbing C.C."/>
            <person name="Birol I."/>
        </authorList>
    </citation>
    <scope>NUCLEOTIDE SEQUENCE [LARGE SCALE GENOMIC DNA]</scope>
</reference>
<sequence>YPFPLSLGSEVIRAEVLPSPQSSGTPHRFKRPAGPSTMDGIHKPSGYPAVKAHAVTTRCPQLRCRHRGGKTKARDGSVHDLLYWRDVKKSGMVFGAIMVLLLSLAAFSIISVVSYLVLSLLTVTISFRIYKSVMQAVQKSDEGHPFKALLDQDITLSSDSFQKKVSSSLVHINSALKYIVRLFLVEDLIDSLKLALFMWLMTYVGAVFNGITLLILGVLVAFIAPVVYEKYKVQLLAHRCAIAKPVLCLL</sequence>
<evidence type="ECO:0000256" key="5">
    <source>
        <dbReference type="ARBA" id="ARBA00023136"/>
    </source>
</evidence>
<dbReference type="OrthoDB" id="567788at2759"/>
<protein>
    <recommendedName>
        <fullName evidence="6">Reticulon</fullName>
    </recommendedName>
</protein>
<dbReference type="AlphaFoldDB" id="A0A2G9RPV7"/>
<keyword evidence="3 6" id="KW-0256">Endoplasmic reticulum</keyword>
<feature type="non-terminal residue" evidence="9">
    <location>
        <position position="1"/>
    </location>
</feature>
<evidence type="ECO:0000256" key="7">
    <source>
        <dbReference type="SAM" id="MobiDB-lite"/>
    </source>
</evidence>
<proteinExistence type="predicted"/>
<dbReference type="GO" id="GO:0030182">
    <property type="term" value="P:neuron differentiation"/>
    <property type="evidence" value="ECO:0007669"/>
    <property type="project" value="TreeGrafter"/>
</dbReference>
<feature type="domain" description="Reticulon" evidence="8">
    <location>
        <begin position="78"/>
        <end position="235"/>
    </location>
</feature>
<evidence type="ECO:0000313" key="10">
    <source>
        <dbReference type="Proteomes" id="UP000228934"/>
    </source>
</evidence>
<accession>A0A2G9RPV7</accession>
<dbReference type="Pfam" id="PF02453">
    <property type="entry name" value="Reticulon"/>
    <property type="match status" value="1"/>
</dbReference>
<name>A0A2G9RPV7_AQUCT</name>
<dbReference type="GO" id="GO:0014069">
    <property type="term" value="C:postsynaptic density"/>
    <property type="evidence" value="ECO:0007669"/>
    <property type="project" value="TreeGrafter"/>
</dbReference>
<keyword evidence="4 6" id="KW-1133">Transmembrane helix</keyword>
<dbReference type="GO" id="GO:0005789">
    <property type="term" value="C:endoplasmic reticulum membrane"/>
    <property type="evidence" value="ECO:0007669"/>
    <property type="project" value="UniProtKB-SubCell"/>
</dbReference>
<dbReference type="Gene3D" id="1.20.5.2480">
    <property type="match status" value="1"/>
</dbReference>
<evidence type="ECO:0000313" key="9">
    <source>
        <dbReference type="EMBL" id="PIO29920.1"/>
    </source>
</evidence>
<dbReference type="InterPro" id="IPR046964">
    <property type="entry name" value="RTN1-4"/>
</dbReference>
<evidence type="ECO:0000256" key="1">
    <source>
        <dbReference type="ARBA" id="ARBA00004477"/>
    </source>
</evidence>
<evidence type="ECO:0000256" key="3">
    <source>
        <dbReference type="ARBA" id="ARBA00022824"/>
    </source>
</evidence>
<dbReference type="PROSITE" id="PS50845">
    <property type="entry name" value="RETICULON"/>
    <property type="match status" value="1"/>
</dbReference>
<evidence type="ECO:0000256" key="6">
    <source>
        <dbReference type="RuleBase" id="RU210713"/>
    </source>
</evidence>
<feature type="transmembrane region" description="Helical" evidence="6">
    <location>
        <begin position="92"/>
        <end position="125"/>
    </location>
</feature>
<evidence type="ECO:0000259" key="8">
    <source>
        <dbReference type="PROSITE" id="PS50845"/>
    </source>
</evidence>
<keyword evidence="2 6" id="KW-0812">Transmembrane</keyword>
<feature type="transmembrane region" description="Helical" evidence="6">
    <location>
        <begin position="206"/>
        <end position="228"/>
    </location>
</feature>
<dbReference type="InterPro" id="IPR003388">
    <property type="entry name" value="Reticulon"/>
</dbReference>
<dbReference type="GO" id="GO:0007420">
    <property type="term" value="P:brain development"/>
    <property type="evidence" value="ECO:0007669"/>
    <property type="project" value="TreeGrafter"/>
</dbReference>
<organism evidence="9 10">
    <name type="scientific">Aquarana catesbeiana</name>
    <name type="common">American bullfrog</name>
    <name type="synonym">Rana catesbeiana</name>
    <dbReference type="NCBI Taxonomy" id="8400"/>
    <lineage>
        <taxon>Eukaryota</taxon>
        <taxon>Metazoa</taxon>
        <taxon>Chordata</taxon>
        <taxon>Craniata</taxon>
        <taxon>Vertebrata</taxon>
        <taxon>Euteleostomi</taxon>
        <taxon>Amphibia</taxon>
        <taxon>Batrachia</taxon>
        <taxon>Anura</taxon>
        <taxon>Neobatrachia</taxon>
        <taxon>Ranoidea</taxon>
        <taxon>Ranidae</taxon>
        <taxon>Aquarana</taxon>
    </lineage>
</organism>
<dbReference type="GO" id="GO:0071787">
    <property type="term" value="P:endoplasmic reticulum tubular network formation"/>
    <property type="evidence" value="ECO:0007669"/>
    <property type="project" value="TreeGrafter"/>
</dbReference>
<dbReference type="PANTHER" id="PTHR45799:SF4">
    <property type="entry name" value="RETICULON-3"/>
    <property type="match status" value="1"/>
</dbReference>
<dbReference type="EMBL" id="KV934515">
    <property type="protein sequence ID" value="PIO29920.1"/>
    <property type="molecule type" value="Genomic_DNA"/>
</dbReference>
<keyword evidence="5 6" id="KW-0472">Membrane</keyword>
<dbReference type="GO" id="GO:0043005">
    <property type="term" value="C:neuron projection"/>
    <property type="evidence" value="ECO:0007669"/>
    <property type="project" value="TreeGrafter"/>
</dbReference>
<evidence type="ECO:0000256" key="4">
    <source>
        <dbReference type="ARBA" id="ARBA00022989"/>
    </source>
</evidence>
<feature type="region of interest" description="Disordered" evidence="7">
    <location>
        <begin position="17"/>
        <end position="36"/>
    </location>
</feature>
<evidence type="ECO:0000256" key="2">
    <source>
        <dbReference type="ARBA" id="ARBA00022692"/>
    </source>
</evidence>
<keyword evidence="10" id="KW-1185">Reference proteome</keyword>
<dbReference type="PANTHER" id="PTHR45799">
    <property type="entry name" value="RETICULON-LIKE PROTEIN"/>
    <property type="match status" value="1"/>
</dbReference>
<gene>
    <name evidence="9" type="ORF">AB205_0209080</name>
</gene>
<dbReference type="Proteomes" id="UP000228934">
    <property type="component" value="Unassembled WGS sequence"/>
</dbReference>
<comment type="subcellular location">
    <subcellularLocation>
        <location evidence="1 6">Endoplasmic reticulum membrane</location>
        <topology evidence="1 6">Multi-pass membrane protein</topology>
    </subcellularLocation>
</comment>